<sequence>MAKVVADLAGMPAFRAPFVAENDSTFFRPQEARDDTQQSGLSRSISPREDKGLACCQVKGNVNENEILTAPCSQIFGGEMHASALSSFRLPEGSKNVRF</sequence>
<gene>
    <name evidence="2" type="ORF">FHS26_002986</name>
</gene>
<accession>A0A7W5G033</accession>
<name>A0A7W5G033_9HYPH</name>
<evidence type="ECO:0000256" key="1">
    <source>
        <dbReference type="SAM" id="MobiDB-lite"/>
    </source>
</evidence>
<dbReference type="Proteomes" id="UP000518315">
    <property type="component" value="Unassembled WGS sequence"/>
</dbReference>
<feature type="region of interest" description="Disordered" evidence="1">
    <location>
        <begin position="28"/>
        <end position="47"/>
    </location>
</feature>
<reference evidence="2 3" key="1">
    <citation type="submission" date="2020-08" db="EMBL/GenBank/DDBJ databases">
        <title>Genomic Encyclopedia of Type Strains, Phase III (KMG-III): the genomes of soil and plant-associated and newly described type strains.</title>
        <authorList>
            <person name="Whitman W."/>
        </authorList>
    </citation>
    <scope>NUCLEOTIDE SEQUENCE [LARGE SCALE GENOMIC DNA]</scope>
    <source>
        <strain evidence="2 3">CECT 4113</strain>
    </source>
</reference>
<evidence type="ECO:0000313" key="3">
    <source>
        <dbReference type="Proteomes" id="UP000518315"/>
    </source>
</evidence>
<comment type="caution">
    <text evidence="2">The sequence shown here is derived from an EMBL/GenBank/DDBJ whole genome shotgun (WGS) entry which is preliminary data.</text>
</comment>
<evidence type="ECO:0000313" key="2">
    <source>
        <dbReference type="EMBL" id="MBB3135245.1"/>
    </source>
</evidence>
<organism evidence="2 3">
    <name type="scientific">Rhizobium pisi</name>
    <dbReference type="NCBI Taxonomy" id="574561"/>
    <lineage>
        <taxon>Bacteria</taxon>
        <taxon>Pseudomonadati</taxon>
        <taxon>Pseudomonadota</taxon>
        <taxon>Alphaproteobacteria</taxon>
        <taxon>Hyphomicrobiales</taxon>
        <taxon>Rhizobiaceae</taxon>
        <taxon>Rhizobium/Agrobacterium group</taxon>
        <taxon>Rhizobium</taxon>
    </lineage>
</organism>
<proteinExistence type="predicted"/>
<keyword evidence="3" id="KW-1185">Reference proteome</keyword>
<dbReference type="AlphaFoldDB" id="A0A7W5G033"/>
<protein>
    <submittedName>
        <fullName evidence="2">Uncharacterized protein</fullName>
    </submittedName>
</protein>
<dbReference type="EMBL" id="JACHXH010000009">
    <property type="protein sequence ID" value="MBB3135245.1"/>
    <property type="molecule type" value="Genomic_DNA"/>
</dbReference>